<organism evidence="3 6">
    <name type="scientific">Adineta ricciae</name>
    <name type="common">Rotifer</name>
    <dbReference type="NCBI Taxonomy" id="249248"/>
    <lineage>
        <taxon>Eukaryota</taxon>
        <taxon>Metazoa</taxon>
        <taxon>Spiralia</taxon>
        <taxon>Gnathifera</taxon>
        <taxon>Rotifera</taxon>
        <taxon>Eurotatoria</taxon>
        <taxon>Bdelloidea</taxon>
        <taxon>Adinetida</taxon>
        <taxon>Adinetidae</taxon>
        <taxon>Adineta</taxon>
    </lineage>
</organism>
<sequence length="272" mass="30498">MNILKDSLFSSSNSRKAKRSGQNRSNSYEFRQANNSLTDPLLYTFDNNDIELGTIDSDEESQAANQQILRTRHSRQTYKPAAHGGGSIVIVEKPILPNETIQAFSIRYRVPISQLRRLNNLQSDQDFYALTHCRIPVQRFGLLHDASSSTIVDVNEQSSISLPVTHLSQQNHHAFLSAMDQDLALMRTKVEQLLDAPSTATTTPAAISNALTSYSTSERMLKPTKTATSELNCDGADCGCHLWHIILIIVFIALIPLIFAYFYIKSDHHHKI</sequence>
<dbReference type="Proteomes" id="UP000663852">
    <property type="component" value="Unassembled WGS sequence"/>
</dbReference>
<keyword evidence="2" id="KW-1133">Transmembrane helix</keyword>
<dbReference type="EMBL" id="CAJNOR010008138">
    <property type="protein sequence ID" value="CAF1629161.1"/>
    <property type="molecule type" value="Genomic_DNA"/>
</dbReference>
<evidence type="ECO:0000313" key="6">
    <source>
        <dbReference type="Proteomes" id="UP000663852"/>
    </source>
</evidence>
<keyword evidence="5" id="KW-1185">Reference proteome</keyword>
<evidence type="ECO:0008006" key="7">
    <source>
        <dbReference type="Google" id="ProtNLM"/>
    </source>
</evidence>
<accession>A0A814EY12</accession>
<evidence type="ECO:0000256" key="2">
    <source>
        <dbReference type="SAM" id="Phobius"/>
    </source>
</evidence>
<feature type="transmembrane region" description="Helical" evidence="2">
    <location>
        <begin position="242"/>
        <end position="264"/>
    </location>
</feature>
<dbReference type="Proteomes" id="UP000663828">
    <property type="component" value="Unassembled WGS sequence"/>
</dbReference>
<evidence type="ECO:0000256" key="1">
    <source>
        <dbReference type="SAM" id="MobiDB-lite"/>
    </source>
</evidence>
<feature type="region of interest" description="Disordered" evidence="1">
    <location>
        <begin position="1"/>
        <end position="27"/>
    </location>
</feature>
<dbReference type="PANTHER" id="PTHR20932">
    <property type="entry name" value="LYSM AND PUTATIVE PEPTIDOGLYCAN-BINDING DOMAIN-CONTAINING PROTEIN"/>
    <property type="match status" value="1"/>
</dbReference>
<dbReference type="OrthoDB" id="538216at2759"/>
<proteinExistence type="predicted"/>
<dbReference type="InterPro" id="IPR045030">
    <property type="entry name" value="LYSM1-4"/>
</dbReference>
<evidence type="ECO:0000313" key="5">
    <source>
        <dbReference type="Proteomes" id="UP000663828"/>
    </source>
</evidence>
<comment type="caution">
    <text evidence="3">The sequence shown here is derived from an EMBL/GenBank/DDBJ whole genome shotgun (WGS) entry which is preliminary data.</text>
</comment>
<evidence type="ECO:0000313" key="3">
    <source>
        <dbReference type="EMBL" id="CAF0972319.1"/>
    </source>
</evidence>
<protein>
    <recommendedName>
        <fullName evidence="7">LysM domain-containing protein</fullName>
    </recommendedName>
</protein>
<dbReference type="EMBL" id="CAJNOJ010000053">
    <property type="protein sequence ID" value="CAF0972319.1"/>
    <property type="molecule type" value="Genomic_DNA"/>
</dbReference>
<evidence type="ECO:0000313" key="4">
    <source>
        <dbReference type="EMBL" id="CAF1629161.1"/>
    </source>
</evidence>
<dbReference type="AlphaFoldDB" id="A0A814EY12"/>
<reference evidence="3" key="1">
    <citation type="submission" date="2021-02" db="EMBL/GenBank/DDBJ databases">
        <authorList>
            <person name="Nowell W R."/>
        </authorList>
    </citation>
    <scope>NUCLEOTIDE SEQUENCE</scope>
</reference>
<gene>
    <name evidence="3" type="ORF">EDS130_LOCUS13435</name>
    <name evidence="4" type="ORF">XAT740_LOCUS51354</name>
</gene>
<dbReference type="PANTHER" id="PTHR20932:SF13">
    <property type="entry name" value="LD36653P"/>
    <property type="match status" value="1"/>
</dbReference>
<name>A0A814EY12_ADIRI</name>
<keyword evidence="2" id="KW-0812">Transmembrane</keyword>
<keyword evidence="2" id="KW-0472">Membrane</keyword>